<evidence type="ECO:0000256" key="1">
    <source>
        <dbReference type="ARBA" id="ARBA00004613"/>
    </source>
</evidence>
<protein>
    <submittedName>
        <fullName evidence="8">Uncharacterized protein</fullName>
    </submittedName>
</protein>
<evidence type="ECO:0000256" key="7">
    <source>
        <dbReference type="SAM" id="SignalP"/>
    </source>
</evidence>
<dbReference type="Gene3D" id="1.20.120.1100">
    <property type="match status" value="1"/>
</dbReference>
<dbReference type="InterPro" id="IPR008632">
    <property type="entry name" value="Gp-FAR-1"/>
</dbReference>
<dbReference type="GO" id="GO:0005576">
    <property type="term" value="C:extracellular region"/>
    <property type="evidence" value="ECO:0007669"/>
    <property type="project" value="UniProtKB-SubCell"/>
</dbReference>
<evidence type="ECO:0000313" key="9">
    <source>
        <dbReference type="Proteomes" id="UP001176961"/>
    </source>
</evidence>
<dbReference type="GO" id="GO:0008289">
    <property type="term" value="F:lipid binding"/>
    <property type="evidence" value="ECO:0007669"/>
    <property type="project" value="UniProtKB-KW"/>
</dbReference>
<sequence>MMKVLIAIFYLASAASSLHMVFKLPNPYMDLPLDEASKFAEENGLSDNDKALLKLQWFVQEFMLSLVGDLSEEDMAVLKEVLEQVASTGSTSVEEIFLEVTKKSPDLGARLQNLIDFEKLAAEPELHAFVSDLRKLSWNFDNFKASPPSALDYIEEFNALSDNAKEVIEEKFPALAAFFTSEETTKRLQER</sequence>
<dbReference type="EMBL" id="CATQJL010000223">
    <property type="protein sequence ID" value="CAJ0598372.1"/>
    <property type="molecule type" value="Genomic_DNA"/>
</dbReference>
<evidence type="ECO:0000256" key="2">
    <source>
        <dbReference type="ARBA" id="ARBA00006648"/>
    </source>
</evidence>
<keyword evidence="3" id="KW-0964">Secreted</keyword>
<gene>
    <name evidence="8" type="ORF">CYNAS_LOCUS10355</name>
</gene>
<evidence type="ECO:0000256" key="5">
    <source>
        <dbReference type="ARBA" id="ARBA00023054"/>
    </source>
</evidence>
<keyword evidence="5" id="KW-0175">Coiled coil</keyword>
<evidence type="ECO:0000256" key="6">
    <source>
        <dbReference type="ARBA" id="ARBA00023121"/>
    </source>
</evidence>
<name>A0AA36M675_CYLNA</name>
<proteinExistence type="inferred from homology"/>
<comment type="caution">
    <text evidence="8">The sequence shown here is derived from an EMBL/GenBank/DDBJ whole genome shotgun (WGS) entry which is preliminary data.</text>
</comment>
<feature type="signal peptide" evidence="7">
    <location>
        <begin position="1"/>
        <end position="17"/>
    </location>
</feature>
<dbReference type="Pfam" id="PF05823">
    <property type="entry name" value="Gp-FAR-1"/>
    <property type="match status" value="1"/>
</dbReference>
<keyword evidence="6" id="KW-0446">Lipid-binding</keyword>
<dbReference type="AlphaFoldDB" id="A0AA36M675"/>
<reference evidence="8" key="1">
    <citation type="submission" date="2023-07" db="EMBL/GenBank/DDBJ databases">
        <authorList>
            <consortium name="CYATHOMIX"/>
        </authorList>
    </citation>
    <scope>NUCLEOTIDE SEQUENCE</scope>
    <source>
        <strain evidence="8">N/A</strain>
    </source>
</reference>
<keyword evidence="9" id="KW-1185">Reference proteome</keyword>
<comment type="subcellular location">
    <subcellularLocation>
        <location evidence="1">Secreted</location>
    </subcellularLocation>
</comment>
<comment type="similarity">
    <text evidence="2">Belongs to the fatty-acid and retinol-binding protein (FARBP) family.</text>
</comment>
<feature type="chain" id="PRO_5041211819" evidence="7">
    <location>
        <begin position="18"/>
        <end position="191"/>
    </location>
</feature>
<evidence type="ECO:0000313" key="8">
    <source>
        <dbReference type="EMBL" id="CAJ0598372.1"/>
    </source>
</evidence>
<evidence type="ECO:0000256" key="4">
    <source>
        <dbReference type="ARBA" id="ARBA00022729"/>
    </source>
</evidence>
<keyword evidence="4 7" id="KW-0732">Signal</keyword>
<organism evidence="8 9">
    <name type="scientific">Cylicocyclus nassatus</name>
    <name type="common">Nematode worm</name>
    <dbReference type="NCBI Taxonomy" id="53992"/>
    <lineage>
        <taxon>Eukaryota</taxon>
        <taxon>Metazoa</taxon>
        <taxon>Ecdysozoa</taxon>
        <taxon>Nematoda</taxon>
        <taxon>Chromadorea</taxon>
        <taxon>Rhabditida</taxon>
        <taxon>Rhabditina</taxon>
        <taxon>Rhabditomorpha</taxon>
        <taxon>Strongyloidea</taxon>
        <taxon>Strongylidae</taxon>
        <taxon>Cylicocyclus</taxon>
    </lineage>
</organism>
<dbReference type="Proteomes" id="UP001176961">
    <property type="component" value="Unassembled WGS sequence"/>
</dbReference>
<evidence type="ECO:0000256" key="3">
    <source>
        <dbReference type="ARBA" id="ARBA00022525"/>
    </source>
</evidence>
<accession>A0AA36M675</accession>